<feature type="compositionally biased region" description="Polar residues" evidence="1">
    <location>
        <begin position="9"/>
        <end position="39"/>
    </location>
</feature>
<feature type="compositionally biased region" description="Basic and acidic residues" evidence="1">
    <location>
        <begin position="175"/>
        <end position="186"/>
    </location>
</feature>
<gene>
    <name evidence="2" type="ORF">KUTeg_009771</name>
</gene>
<evidence type="ECO:0000256" key="1">
    <source>
        <dbReference type="SAM" id="MobiDB-lite"/>
    </source>
</evidence>
<accession>A0ABQ9F4U8</accession>
<feature type="compositionally biased region" description="Pro residues" evidence="1">
    <location>
        <begin position="334"/>
        <end position="344"/>
    </location>
</feature>
<protein>
    <submittedName>
        <fullName evidence="2">Uncharacterized protein</fullName>
    </submittedName>
</protein>
<feature type="compositionally biased region" description="Basic and acidic residues" evidence="1">
    <location>
        <begin position="195"/>
        <end position="226"/>
    </location>
</feature>
<sequence>MKSEHQKSKMFTSERTLGGNSPYTNRPQNEKTLSSSDKLVSSDHESAGNCPSPDYSKGDKHGYESFRTFGRGRGYSRGRYSSKGYRERGDARPKMNHESFNSTHYKDDKYTSRNTFDSHKSVEQGDVEKDMDFDTREFQQKKENYYYIQKREKYQGYRNMHDNRNFRTKSANYNQREKGDVREHKSNSAKYSPRRPGEYTSRERKEEKSDLKDKTVVTKGRGNWDLEHKSEVENSIKIEKDKGKFKENSNVKFSKGRGRGRKTANEKKSDNDFRTETTTTNKLQDSKIKGKCENEHKSVSKDIEYKIMENRAENCVNDYDSVKNGKNEEQSLPPGFPVKRPPPGFTKIGIDDRTSTVKPPPGFENVEKTS</sequence>
<proteinExistence type="predicted"/>
<dbReference type="Proteomes" id="UP001217089">
    <property type="component" value="Unassembled WGS sequence"/>
</dbReference>
<reference evidence="2 3" key="1">
    <citation type="submission" date="2022-12" db="EMBL/GenBank/DDBJ databases">
        <title>Chromosome-level genome of Tegillarca granosa.</title>
        <authorList>
            <person name="Kim J."/>
        </authorList>
    </citation>
    <scope>NUCLEOTIDE SEQUENCE [LARGE SCALE GENOMIC DNA]</scope>
    <source>
        <strain evidence="2">Teg-2019</strain>
        <tissue evidence="2">Adductor muscle</tissue>
    </source>
</reference>
<feature type="region of interest" description="Disordered" evidence="1">
    <location>
        <begin position="241"/>
        <end position="282"/>
    </location>
</feature>
<feature type="compositionally biased region" description="Basic and acidic residues" evidence="1">
    <location>
        <begin position="104"/>
        <end position="135"/>
    </location>
</feature>
<evidence type="ECO:0000313" key="2">
    <source>
        <dbReference type="EMBL" id="KAJ8312398.1"/>
    </source>
</evidence>
<dbReference type="EMBL" id="JARBDR010000440">
    <property type="protein sequence ID" value="KAJ8312398.1"/>
    <property type="molecule type" value="Genomic_DNA"/>
</dbReference>
<feature type="region of interest" description="Disordered" evidence="1">
    <location>
        <begin position="151"/>
        <end position="226"/>
    </location>
</feature>
<organism evidence="2 3">
    <name type="scientific">Tegillarca granosa</name>
    <name type="common">Malaysian cockle</name>
    <name type="synonym">Anadara granosa</name>
    <dbReference type="NCBI Taxonomy" id="220873"/>
    <lineage>
        <taxon>Eukaryota</taxon>
        <taxon>Metazoa</taxon>
        <taxon>Spiralia</taxon>
        <taxon>Lophotrochozoa</taxon>
        <taxon>Mollusca</taxon>
        <taxon>Bivalvia</taxon>
        <taxon>Autobranchia</taxon>
        <taxon>Pteriomorphia</taxon>
        <taxon>Arcoida</taxon>
        <taxon>Arcoidea</taxon>
        <taxon>Arcidae</taxon>
        <taxon>Tegillarca</taxon>
    </lineage>
</organism>
<feature type="region of interest" description="Disordered" evidence="1">
    <location>
        <begin position="321"/>
        <end position="370"/>
    </location>
</feature>
<evidence type="ECO:0000313" key="3">
    <source>
        <dbReference type="Proteomes" id="UP001217089"/>
    </source>
</evidence>
<feature type="region of interest" description="Disordered" evidence="1">
    <location>
        <begin position="1"/>
        <end position="135"/>
    </location>
</feature>
<name>A0ABQ9F4U8_TEGGR</name>
<keyword evidence="3" id="KW-1185">Reference proteome</keyword>
<comment type="caution">
    <text evidence="2">The sequence shown here is derived from an EMBL/GenBank/DDBJ whole genome shotgun (WGS) entry which is preliminary data.</text>
</comment>
<feature type="compositionally biased region" description="Basic and acidic residues" evidence="1">
    <location>
        <begin position="151"/>
        <end position="165"/>
    </location>
</feature>
<feature type="compositionally biased region" description="Basic and acidic residues" evidence="1">
    <location>
        <begin position="263"/>
        <end position="275"/>
    </location>
</feature>
<feature type="compositionally biased region" description="Basic and acidic residues" evidence="1">
    <location>
        <begin position="84"/>
        <end position="97"/>
    </location>
</feature>